<evidence type="ECO:0000259" key="5">
    <source>
        <dbReference type="Pfam" id="PF09743"/>
    </source>
</evidence>
<dbReference type="InterPro" id="IPR056580">
    <property type="entry name" value="Ufl1_dom"/>
</dbReference>
<keyword evidence="2" id="KW-0808">Transferase</keyword>
<comment type="similarity">
    <text evidence="1">Belongs to the UFL1 family.</text>
</comment>
<gene>
    <name evidence="8" type="ORF">BSL78_22595</name>
</gene>
<dbReference type="GO" id="GO:0032434">
    <property type="term" value="P:regulation of proteasomal ubiquitin-dependent protein catabolic process"/>
    <property type="evidence" value="ECO:0007669"/>
    <property type="project" value="TreeGrafter"/>
</dbReference>
<dbReference type="PANTHER" id="PTHR31057">
    <property type="entry name" value="E3 UFM1-PROTEIN LIGASE 1"/>
    <property type="match status" value="1"/>
</dbReference>
<dbReference type="GO" id="GO:0034976">
    <property type="term" value="P:response to endoplasmic reticulum stress"/>
    <property type="evidence" value="ECO:0007669"/>
    <property type="project" value="TreeGrafter"/>
</dbReference>
<dbReference type="Pfam" id="PF09743">
    <property type="entry name" value="E3_UFM1_ligase"/>
    <property type="match status" value="1"/>
</dbReference>
<dbReference type="STRING" id="307972.A0A2G8JXP8"/>
<dbReference type="OrthoDB" id="10258297at2759"/>
<feature type="region of interest" description="Disordered" evidence="4">
    <location>
        <begin position="225"/>
        <end position="311"/>
    </location>
</feature>
<evidence type="ECO:0000259" key="7">
    <source>
        <dbReference type="Pfam" id="PF25041"/>
    </source>
</evidence>
<dbReference type="PANTHER" id="PTHR31057:SF0">
    <property type="entry name" value="E3 UFM1-PROTEIN LIGASE 1"/>
    <property type="match status" value="1"/>
</dbReference>
<name>A0A2G8JXP8_STIJA</name>
<dbReference type="Proteomes" id="UP000230750">
    <property type="component" value="Unassembled WGS sequence"/>
</dbReference>
<evidence type="ECO:0000256" key="3">
    <source>
        <dbReference type="ARBA" id="ARBA00022786"/>
    </source>
</evidence>
<keyword evidence="3" id="KW-0833">Ubl conjugation pathway</keyword>
<proteinExistence type="inferred from homology"/>
<feature type="domain" description="E3 UFM1-protein ligase-like C-terminal" evidence="7">
    <location>
        <begin position="480"/>
        <end position="586"/>
    </location>
</feature>
<dbReference type="Pfam" id="PF25041">
    <property type="entry name" value="UFL1_C"/>
    <property type="match status" value="1"/>
</dbReference>
<reference evidence="8 9" key="1">
    <citation type="journal article" date="2017" name="PLoS Biol.">
        <title>The sea cucumber genome provides insights into morphological evolution and visceral regeneration.</title>
        <authorList>
            <person name="Zhang X."/>
            <person name="Sun L."/>
            <person name="Yuan J."/>
            <person name="Sun Y."/>
            <person name="Gao Y."/>
            <person name="Zhang L."/>
            <person name="Li S."/>
            <person name="Dai H."/>
            <person name="Hamel J.F."/>
            <person name="Liu C."/>
            <person name="Yu Y."/>
            <person name="Liu S."/>
            <person name="Lin W."/>
            <person name="Guo K."/>
            <person name="Jin S."/>
            <person name="Xu P."/>
            <person name="Storey K.B."/>
            <person name="Huan P."/>
            <person name="Zhang T."/>
            <person name="Zhou Y."/>
            <person name="Zhang J."/>
            <person name="Lin C."/>
            <person name="Li X."/>
            <person name="Xing L."/>
            <person name="Huo D."/>
            <person name="Sun M."/>
            <person name="Wang L."/>
            <person name="Mercier A."/>
            <person name="Li F."/>
            <person name="Yang H."/>
            <person name="Xiang J."/>
        </authorList>
    </citation>
    <scope>NUCLEOTIDE SEQUENCE [LARGE SCALE GENOMIC DNA]</scope>
    <source>
        <strain evidence="8">Shaxun</strain>
        <tissue evidence="8">Muscle</tissue>
    </source>
</reference>
<feature type="domain" description="E3 UFM1-protein ligase 1-like" evidence="6">
    <location>
        <begin position="356"/>
        <end position="478"/>
    </location>
</feature>
<dbReference type="AlphaFoldDB" id="A0A2G8JXP8"/>
<dbReference type="GO" id="GO:0016874">
    <property type="term" value="F:ligase activity"/>
    <property type="evidence" value="ECO:0007669"/>
    <property type="project" value="UniProtKB-KW"/>
</dbReference>
<organism evidence="8 9">
    <name type="scientific">Stichopus japonicus</name>
    <name type="common">Sea cucumber</name>
    <dbReference type="NCBI Taxonomy" id="307972"/>
    <lineage>
        <taxon>Eukaryota</taxon>
        <taxon>Metazoa</taxon>
        <taxon>Echinodermata</taxon>
        <taxon>Eleutherozoa</taxon>
        <taxon>Echinozoa</taxon>
        <taxon>Holothuroidea</taxon>
        <taxon>Aspidochirotacea</taxon>
        <taxon>Aspidochirotida</taxon>
        <taxon>Stichopodidae</taxon>
        <taxon>Apostichopus</taxon>
    </lineage>
</organism>
<dbReference type="EMBL" id="MRZV01001109">
    <property type="protein sequence ID" value="PIK40551.1"/>
    <property type="molecule type" value="Genomic_DNA"/>
</dbReference>
<dbReference type="InterPro" id="IPR056761">
    <property type="entry name" value="Ufl1-like_C"/>
</dbReference>
<evidence type="ECO:0000256" key="2">
    <source>
        <dbReference type="ARBA" id="ARBA00022679"/>
    </source>
</evidence>
<evidence type="ECO:0000259" key="6">
    <source>
        <dbReference type="Pfam" id="PF23659"/>
    </source>
</evidence>
<comment type="caution">
    <text evidence="8">The sequence shown here is derived from an EMBL/GenBank/DDBJ whole genome shotgun (WGS) entry which is preliminary data.</text>
</comment>
<evidence type="ECO:0000313" key="9">
    <source>
        <dbReference type="Proteomes" id="UP000230750"/>
    </source>
</evidence>
<dbReference type="Pfam" id="PF23659">
    <property type="entry name" value="UFL1"/>
    <property type="match status" value="1"/>
</dbReference>
<feature type="domain" description="E3 UFM1-protein ligase 1-like N-terminal" evidence="5">
    <location>
        <begin position="4"/>
        <end position="104"/>
    </location>
</feature>
<dbReference type="GO" id="GO:0005789">
    <property type="term" value="C:endoplasmic reticulum membrane"/>
    <property type="evidence" value="ECO:0007669"/>
    <property type="project" value="TreeGrafter"/>
</dbReference>
<evidence type="ECO:0000313" key="8">
    <source>
        <dbReference type="EMBL" id="PIK40551.1"/>
    </source>
</evidence>
<feature type="compositionally biased region" description="Polar residues" evidence="4">
    <location>
        <begin position="283"/>
        <end position="292"/>
    </location>
</feature>
<accession>A0A2G8JXP8</accession>
<keyword evidence="9" id="KW-1185">Reference proteome</keyword>
<dbReference type="Pfam" id="PF25870">
    <property type="entry name" value="WHD_UFL1_5th"/>
    <property type="match status" value="1"/>
</dbReference>
<sequence length="623" mass="70153">MYYYPHPSMVRGVFSAITRPTSVQSILNKYKFPEKLFYSVLEKLVNSGRLNGDIIGGRQDKASYVPEIFSKTQNNWVDSFYKQNGYLEYDTLSRLGVTDPKGYIKRRFKAEKFIHLKAASIGKILQDQVDATIDEAVRTSSWVDVMPILPSSLSRQDVNQLIQDILKPKSKLGIKVFNDTIICSKAFLDECLTIFEPVMKEKAQKDAVTHRDFFLHKDKKAVAAFSGSDGKQDKKEERRKKAAGGGGSSGKSGVASTSREVKTKKVKKGRNKDPVEPLEEESSTSSRGQSQELEFLSGGENRGNFKDQTTDCPEELHTELAEDLLRPLTRRYQETAKEAYMALAGGSSAAERRKTHENVQEKVNSLWTNVKLFEKGVNQFTDEDVVSQLNKYLLKTLCTEITNCIFSSIATEQMMAHSESSDMTADVRAKILSKLPEDHRGVYTKLNSAINGKDLGDFYTNLEDCCKDDICDVMLRKLDKKKESLDRPAEDETDPALALHLTASVVFQNCTQCMLHAPGRLVPHIITFLASQLTKEQHNLLLQYQGLVQKQIGLDREENTTSGEAHDNSSGVKVQLEEMLPRVKDVALAKKNPSVSSNDGFDRARFRRTVKLESDEELRCDRR</sequence>
<dbReference type="InterPro" id="IPR056579">
    <property type="entry name" value="Ufl1_N"/>
</dbReference>
<dbReference type="GO" id="GO:1990592">
    <property type="term" value="P:protein K69-linked ufmylation"/>
    <property type="evidence" value="ECO:0007669"/>
    <property type="project" value="TreeGrafter"/>
</dbReference>
<dbReference type="InterPro" id="IPR018611">
    <property type="entry name" value="Ufl1"/>
</dbReference>
<keyword evidence="8" id="KW-0436">Ligase</keyword>
<evidence type="ECO:0000256" key="1">
    <source>
        <dbReference type="ARBA" id="ARBA00010789"/>
    </source>
</evidence>
<evidence type="ECO:0000256" key="4">
    <source>
        <dbReference type="SAM" id="MobiDB-lite"/>
    </source>
</evidence>
<dbReference type="GO" id="GO:0061666">
    <property type="term" value="F:UFM1 ligase activity"/>
    <property type="evidence" value="ECO:0007669"/>
    <property type="project" value="InterPro"/>
</dbReference>
<protein>
    <submittedName>
        <fullName evidence="8">Putative E3 UFM1-protein ligase 1</fullName>
    </submittedName>
</protein>